<evidence type="ECO:0000313" key="2">
    <source>
        <dbReference type="EMBL" id="KIL97521.1"/>
    </source>
</evidence>
<name>A0A0C2UXH8_PARME</name>
<evidence type="ECO:0000313" key="3">
    <source>
        <dbReference type="Proteomes" id="UP000031971"/>
    </source>
</evidence>
<evidence type="ECO:0000256" key="1">
    <source>
        <dbReference type="SAM" id="MobiDB-lite"/>
    </source>
</evidence>
<keyword evidence="3" id="KW-1185">Reference proteome</keyword>
<dbReference type="EMBL" id="JXSL01000030">
    <property type="protein sequence ID" value="KIL97521.1"/>
    <property type="molecule type" value="Genomic_DNA"/>
</dbReference>
<feature type="region of interest" description="Disordered" evidence="1">
    <location>
        <begin position="24"/>
        <end position="55"/>
    </location>
</feature>
<proteinExistence type="predicted"/>
<gene>
    <name evidence="2" type="ORF">CCC_00582</name>
</gene>
<comment type="caution">
    <text evidence="2">The sequence shown here is derived from an EMBL/GenBank/DDBJ whole genome shotgun (WGS) entry which is preliminary data.</text>
</comment>
<feature type="compositionally biased region" description="Polar residues" evidence="1">
    <location>
        <begin position="45"/>
        <end position="55"/>
    </location>
</feature>
<organism evidence="2 3">
    <name type="scientific">Paramagnetospirillum magnetotacticum MS-1</name>
    <dbReference type="NCBI Taxonomy" id="272627"/>
    <lineage>
        <taxon>Bacteria</taxon>
        <taxon>Pseudomonadati</taxon>
        <taxon>Pseudomonadota</taxon>
        <taxon>Alphaproteobacteria</taxon>
        <taxon>Rhodospirillales</taxon>
        <taxon>Magnetospirillaceae</taxon>
        <taxon>Paramagnetospirillum</taxon>
    </lineage>
</organism>
<dbReference type="AlphaFoldDB" id="A0A0C2UXH8"/>
<sequence length="55" mass="5851">MEGYGHEYPRKLMAGPGCSSLRRIGTGRPCRQGSVHASGFAPHSGASQRHGNLQT</sequence>
<protein>
    <submittedName>
        <fullName evidence="2">Uncharacterized protein</fullName>
    </submittedName>
</protein>
<dbReference type="Proteomes" id="UP000031971">
    <property type="component" value="Unassembled WGS sequence"/>
</dbReference>
<reference evidence="2 3" key="1">
    <citation type="submission" date="2015-01" db="EMBL/GenBank/DDBJ databases">
        <title>Genome Sequence of Magnetospirillum magnetotacticum Strain MS-1.</title>
        <authorList>
            <person name="Marinov G.K."/>
            <person name="Smalley M.D."/>
            <person name="DeSalvo G."/>
        </authorList>
    </citation>
    <scope>NUCLEOTIDE SEQUENCE [LARGE SCALE GENOMIC DNA]</scope>
    <source>
        <strain evidence="2 3">MS-1</strain>
    </source>
</reference>
<accession>A0A0C2UXH8</accession>